<organism evidence="1 2">
    <name type="scientific">Bartonella tamiae Th239</name>
    <dbReference type="NCBI Taxonomy" id="1094558"/>
    <lineage>
        <taxon>Bacteria</taxon>
        <taxon>Pseudomonadati</taxon>
        <taxon>Pseudomonadota</taxon>
        <taxon>Alphaproteobacteria</taxon>
        <taxon>Hyphomicrobiales</taxon>
        <taxon>Bartonellaceae</taxon>
        <taxon>Bartonella</taxon>
    </lineage>
</organism>
<proteinExistence type="predicted"/>
<dbReference type="Proteomes" id="UP000008952">
    <property type="component" value="Unassembled WGS sequence"/>
</dbReference>
<comment type="caution">
    <text evidence="1">The sequence shown here is derived from an EMBL/GenBank/DDBJ whole genome shotgun (WGS) entry which is preliminary data.</text>
</comment>
<dbReference type="RefSeq" id="WP_008040239.1">
    <property type="nucleotide sequence ID" value="NZ_JH725147.1"/>
</dbReference>
<dbReference type="EMBL" id="AIMB01000008">
    <property type="protein sequence ID" value="EJF89128.1"/>
    <property type="molecule type" value="Genomic_DNA"/>
</dbReference>
<protein>
    <recommendedName>
        <fullName evidence="3">DUF4376 domain-containing protein</fullName>
    </recommendedName>
</protein>
<dbReference type="HOGENOM" id="CLU_1459918_0_0_5"/>
<evidence type="ECO:0000313" key="1">
    <source>
        <dbReference type="EMBL" id="EJF89128.1"/>
    </source>
</evidence>
<name>J0ZL47_9HYPH</name>
<dbReference type="STRING" id="1094558.ME5_01679"/>
<dbReference type="PATRIC" id="fig|1094558.3.peg.1802"/>
<gene>
    <name evidence="1" type="ORF">ME5_01679</name>
</gene>
<accession>J0ZL47</accession>
<sequence length="199" mass="22711">MKKQTYVRLLNNSVDEVVQLTIDITPHDIYVPEIAKEFIKAPDGVEHGWTFLNNKWEKPNSIIIAIDDMRTNFKNLVDQDAEQERLKYITNGVGQSMTYQEKIAQAASYSKQYATFLADTDKSPHPNEEDYPLLKASLGIDGDTLLEVAEKVTSAYRQWQKVGAAIEETCLKTKQQIDQASQISEVEIIYNTLLWPQLN</sequence>
<evidence type="ECO:0000313" key="2">
    <source>
        <dbReference type="Proteomes" id="UP000008952"/>
    </source>
</evidence>
<reference evidence="1 2" key="1">
    <citation type="submission" date="2012-03" db="EMBL/GenBank/DDBJ databases">
        <title>The Genome Sequence of Bartonella tamiae Th239.</title>
        <authorList>
            <consortium name="The Broad Institute Genome Sequencing Platform"/>
            <consortium name="The Broad Institute Genome Sequencing Center for Infectious Disease"/>
            <person name="Feldgarden M."/>
            <person name="Kirby J."/>
            <person name="Kosoy M."/>
            <person name="Birtles R."/>
            <person name="Probert W.S."/>
            <person name="Chiaraviglio L."/>
            <person name="Young S.K."/>
            <person name="Zeng Q."/>
            <person name="Gargeya S."/>
            <person name="Fitzgerald M."/>
            <person name="Haas B."/>
            <person name="Abouelleil A."/>
            <person name="Alvarado L."/>
            <person name="Arachchi H.M."/>
            <person name="Berlin A."/>
            <person name="Chapman S.B."/>
            <person name="Gearin G."/>
            <person name="Goldberg J."/>
            <person name="Griggs A."/>
            <person name="Gujja S."/>
            <person name="Hansen M."/>
            <person name="Heiman D."/>
            <person name="Howarth C."/>
            <person name="Larimer J."/>
            <person name="Lui A."/>
            <person name="MacDonald P.J.P."/>
            <person name="McCowen C."/>
            <person name="Montmayeur A."/>
            <person name="Murphy C."/>
            <person name="Neiman D."/>
            <person name="Pearson M."/>
            <person name="Priest M."/>
            <person name="Roberts A."/>
            <person name="Saif S."/>
            <person name="Shea T."/>
            <person name="Sisk P."/>
            <person name="Stolte C."/>
            <person name="Sykes S."/>
            <person name="Wortman J."/>
            <person name="Nusbaum C."/>
            <person name="Birren B."/>
        </authorList>
    </citation>
    <scope>NUCLEOTIDE SEQUENCE [LARGE SCALE GENOMIC DNA]</scope>
    <source>
        <strain evidence="1 2">Th239</strain>
    </source>
</reference>
<keyword evidence="2" id="KW-1185">Reference proteome</keyword>
<dbReference type="OrthoDB" id="7877312at2"/>
<dbReference type="AlphaFoldDB" id="J0ZL47"/>
<dbReference type="eggNOG" id="ENOG5033D9N">
    <property type="taxonomic scope" value="Bacteria"/>
</dbReference>
<evidence type="ECO:0008006" key="3">
    <source>
        <dbReference type="Google" id="ProtNLM"/>
    </source>
</evidence>